<proteinExistence type="predicted"/>
<accession>A0AAD5L748</accession>
<dbReference type="Gene3D" id="3.40.50.300">
    <property type="entry name" value="P-loop containing nucleotide triphosphate hydrolases"/>
    <property type="match status" value="1"/>
</dbReference>
<dbReference type="Proteomes" id="UP001209570">
    <property type="component" value="Unassembled WGS sequence"/>
</dbReference>
<keyword evidence="2" id="KW-1185">Reference proteome</keyword>
<dbReference type="AlphaFoldDB" id="A0AAD5L748"/>
<dbReference type="SUPFAM" id="SSF52540">
    <property type="entry name" value="P-loop containing nucleoside triphosphate hydrolases"/>
    <property type="match status" value="1"/>
</dbReference>
<dbReference type="InterPro" id="IPR027417">
    <property type="entry name" value="P-loop_NTPase"/>
</dbReference>
<reference evidence="1" key="1">
    <citation type="submission" date="2021-12" db="EMBL/GenBank/DDBJ databases">
        <title>Prjna785345.</title>
        <authorList>
            <person name="Rujirawat T."/>
            <person name="Krajaejun T."/>
        </authorList>
    </citation>
    <scope>NUCLEOTIDE SEQUENCE</scope>
    <source>
        <strain evidence="1">Pi057C3</strain>
    </source>
</reference>
<organism evidence="1 2">
    <name type="scientific">Pythium insidiosum</name>
    <name type="common">Pythiosis disease agent</name>
    <dbReference type="NCBI Taxonomy" id="114742"/>
    <lineage>
        <taxon>Eukaryota</taxon>
        <taxon>Sar</taxon>
        <taxon>Stramenopiles</taxon>
        <taxon>Oomycota</taxon>
        <taxon>Peronosporomycetes</taxon>
        <taxon>Pythiales</taxon>
        <taxon>Pythiaceae</taxon>
        <taxon>Pythium</taxon>
    </lineage>
</organism>
<comment type="caution">
    <text evidence="1">The sequence shown here is derived from an EMBL/GenBank/DDBJ whole genome shotgun (WGS) entry which is preliminary data.</text>
</comment>
<sequence>MRTVRHADKICVIAQGRVEEQGTHDELLQCDGLYAKLVVSSMDERLSVVSRSSLASFDPAASGGQGRL</sequence>
<dbReference type="EMBL" id="JAKCXM010007247">
    <property type="protein sequence ID" value="KAJ0388680.1"/>
    <property type="molecule type" value="Genomic_DNA"/>
</dbReference>
<name>A0AAD5L748_PYTIN</name>
<protein>
    <submittedName>
        <fullName evidence="1">Uncharacterized protein</fullName>
    </submittedName>
</protein>
<evidence type="ECO:0000313" key="1">
    <source>
        <dbReference type="EMBL" id="KAJ0388680.1"/>
    </source>
</evidence>
<gene>
    <name evidence="1" type="ORF">P43SY_012062</name>
</gene>
<evidence type="ECO:0000313" key="2">
    <source>
        <dbReference type="Proteomes" id="UP001209570"/>
    </source>
</evidence>